<dbReference type="GO" id="GO:0140096">
    <property type="term" value="F:catalytic activity, acting on a protein"/>
    <property type="evidence" value="ECO:0007669"/>
    <property type="project" value="UniProtKB-ARBA"/>
</dbReference>
<dbReference type="InterPro" id="IPR006195">
    <property type="entry name" value="aa-tRNA-synth_II"/>
</dbReference>
<dbReference type="STRING" id="624147.SAMN04487970_101041"/>
<proteinExistence type="predicted"/>
<name>A0A1G4QZG6_9BACL</name>
<protein>
    <submittedName>
        <fullName evidence="2">Seryl-tRNA synthetase</fullName>
    </submittedName>
</protein>
<dbReference type="PROSITE" id="PS50862">
    <property type="entry name" value="AA_TRNA_LIGASE_II"/>
    <property type="match status" value="1"/>
</dbReference>
<dbReference type="Gene3D" id="3.30.930.10">
    <property type="entry name" value="Bira Bifunctional Protein, Domain 2"/>
    <property type="match status" value="1"/>
</dbReference>
<evidence type="ECO:0000259" key="1">
    <source>
        <dbReference type="PROSITE" id="PS50862"/>
    </source>
</evidence>
<dbReference type="InterPro" id="IPR045864">
    <property type="entry name" value="aa-tRNA-synth_II/BPL/LPL"/>
</dbReference>
<gene>
    <name evidence="2" type="ORF">SAMN04487970_101041</name>
</gene>
<dbReference type="GO" id="GO:0004812">
    <property type="term" value="F:aminoacyl-tRNA ligase activity"/>
    <property type="evidence" value="ECO:0007669"/>
    <property type="project" value="UniProtKB-KW"/>
</dbReference>
<feature type="domain" description="Aminoacyl-transfer RNA synthetases class-II family profile" evidence="1">
    <location>
        <begin position="123"/>
        <end position="401"/>
    </location>
</feature>
<dbReference type="SUPFAM" id="SSF55681">
    <property type="entry name" value="Class II aaRS and biotin synthetases"/>
    <property type="match status" value="1"/>
</dbReference>
<dbReference type="Proteomes" id="UP000198601">
    <property type="component" value="Unassembled WGS sequence"/>
</dbReference>
<evidence type="ECO:0000313" key="3">
    <source>
        <dbReference type="Proteomes" id="UP000198601"/>
    </source>
</evidence>
<keyword evidence="3" id="KW-1185">Reference proteome</keyword>
<sequence length="401" mass="46815">MIGQTHYIELNPAIAIGYSEELEKRLFFITADITQFQLVTDDQQIKGIELHLLPSADPLDIERKVQSVIENEIILQKLIPPRVIWQSSQKHHSYQDDLYDQLLERGMVHEMGEGQVCFGEQLIRLMESLDARIKEMTVASFGAKEYRYPTLISTQSLEKCGYFSSFPHMLMFVTRLHNDIDTYRNFLDEYQANQKVGPYLFSYSNNVDYCLPPTMCYHTYHQLQDTEFSEAQNQVITSIGKSFRYESNYHRTLERLWDFTIREIVFLGSKDFVLDSRQQYMEASFALMESLGLEGHSEVASDPFFCNADTAAKLLNQRMQELKYELRLNITGERTIAAASFNFHDHFFGERFNIKRGETEWMKSGCVGFGMERLAYAFISQHGLEERNWSRFLGGYRIGHR</sequence>
<organism evidence="2 3">
    <name type="scientific">Paenibacillus tianmuensis</name>
    <dbReference type="NCBI Taxonomy" id="624147"/>
    <lineage>
        <taxon>Bacteria</taxon>
        <taxon>Bacillati</taxon>
        <taxon>Bacillota</taxon>
        <taxon>Bacilli</taxon>
        <taxon>Bacillales</taxon>
        <taxon>Paenibacillaceae</taxon>
        <taxon>Paenibacillus</taxon>
    </lineage>
</organism>
<reference evidence="3" key="1">
    <citation type="submission" date="2016-10" db="EMBL/GenBank/DDBJ databases">
        <authorList>
            <person name="Varghese N."/>
            <person name="Submissions S."/>
        </authorList>
    </citation>
    <scope>NUCLEOTIDE SEQUENCE [LARGE SCALE GENOMIC DNA]</scope>
    <source>
        <strain evidence="3">CGMCC 1.8946</strain>
    </source>
</reference>
<dbReference type="GO" id="GO:0016740">
    <property type="term" value="F:transferase activity"/>
    <property type="evidence" value="ECO:0007669"/>
    <property type="project" value="UniProtKB-ARBA"/>
</dbReference>
<dbReference type="OrthoDB" id="583154at2"/>
<keyword evidence="2" id="KW-0436">Ligase</keyword>
<accession>A0A1G4QZG6</accession>
<evidence type="ECO:0000313" key="2">
    <source>
        <dbReference type="EMBL" id="SCW50040.1"/>
    </source>
</evidence>
<dbReference type="AlphaFoldDB" id="A0A1G4QZG6"/>
<keyword evidence="2" id="KW-0030">Aminoacyl-tRNA synthetase</keyword>
<dbReference type="EMBL" id="FMTT01000010">
    <property type="protein sequence ID" value="SCW50040.1"/>
    <property type="molecule type" value="Genomic_DNA"/>
</dbReference>
<dbReference type="RefSeq" id="WP_090670176.1">
    <property type="nucleotide sequence ID" value="NZ_FMTT01000010.1"/>
</dbReference>